<evidence type="ECO:0000313" key="2">
    <source>
        <dbReference type="Proteomes" id="UP001497623"/>
    </source>
</evidence>
<proteinExistence type="predicted"/>
<protein>
    <recommendedName>
        <fullName evidence="3">Reverse transcriptase</fullName>
    </recommendedName>
</protein>
<feature type="non-terminal residue" evidence="1">
    <location>
        <position position="1"/>
    </location>
</feature>
<dbReference type="EMBL" id="CAXKWB010036267">
    <property type="protein sequence ID" value="CAL4147834.1"/>
    <property type="molecule type" value="Genomic_DNA"/>
</dbReference>
<dbReference type="AlphaFoldDB" id="A0AAV2S176"/>
<comment type="caution">
    <text evidence="1">The sequence shown here is derived from an EMBL/GenBank/DDBJ whole genome shotgun (WGS) entry which is preliminary data.</text>
</comment>
<reference evidence="1 2" key="1">
    <citation type="submission" date="2024-05" db="EMBL/GenBank/DDBJ databases">
        <authorList>
            <person name="Wallberg A."/>
        </authorList>
    </citation>
    <scope>NUCLEOTIDE SEQUENCE [LARGE SCALE GENOMIC DNA]</scope>
</reference>
<keyword evidence="2" id="KW-1185">Reference proteome</keyword>
<evidence type="ECO:0000313" key="1">
    <source>
        <dbReference type="EMBL" id="CAL4147834.1"/>
    </source>
</evidence>
<feature type="non-terminal residue" evidence="1">
    <location>
        <position position="184"/>
    </location>
</feature>
<name>A0AAV2S176_MEGNR</name>
<evidence type="ECO:0008006" key="3">
    <source>
        <dbReference type="Google" id="ProtNLM"/>
    </source>
</evidence>
<sequence>EIVTTESLIDNIFINTQLDFKSGIIQSCISDHYPVFISIHHSSDQQEFNGLIKYRTINDFKIKKFNLALSNSLQSFLIGISDPRTAFTKFYIHIDELYNKFFPIKTKIVSKKALLKPWVNQSLVNRIKIRDKLGKLSNRGRIDRKVYTNFRNMLTTQIRNAKASYFDYQFNLCRGNIKKNMEYN</sequence>
<accession>A0AAV2S176</accession>
<gene>
    <name evidence="1" type="ORF">MNOR_LOCUS30130</name>
</gene>
<organism evidence="1 2">
    <name type="scientific">Meganyctiphanes norvegica</name>
    <name type="common">Northern krill</name>
    <name type="synonym">Thysanopoda norvegica</name>
    <dbReference type="NCBI Taxonomy" id="48144"/>
    <lineage>
        <taxon>Eukaryota</taxon>
        <taxon>Metazoa</taxon>
        <taxon>Ecdysozoa</taxon>
        <taxon>Arthropoda</taxon>
        <taxon>Crustacea</taxon>
        <taxon>Multicrustacea</taxon>
        <taxon>Malacostraca</taxon>
        <taxon>Eumalacostraca</taxon>
        <taxon>Eucarida</taxon>
        <taxon>Euphausiacea</taxon>
        <taxon>Euphausiidae</taxon>
        <taxon>Meganyctiphanes</taxon>
    </lineage>
</organism>
<dbReference type="Proteomes" id="UP001497623">
    <property type="component" value="Unassembled WGS sequence"/>
</dbReference>